<evidence type="ECO:0000259" key="1">
    <source>
        <dbReference type="PROSITE" id="PS51186"/>
    </source>
</evidence>
<organism evidence="2 3">
    <name type="scientific">Terrisporobacter petrolearius</name>
    <dbReference type="NCBI Taxonomy" id="1460447"/>
    <lineage>
        <taxon>Bacteria</taxon>
        <taxon>Bacillati</taxon>
        <taxon>Bacillota</taxon>
        <taxon>Clostridia</taxon>
        <taxon>Peptostreptococcales</taxon>
        <taxon>Peptostreptococcaceae</taxon>
        <taxon>Terrisporobacter</taxon>
    </lineage>
</organism>
<dbReference type="RefSeq" id="WP_343337678.1">
    <property type="nucleotide sequence ID" value="NZ_CP154622.1"/>
</dbReference>
<evidence type="ECO:0000313" key="3">
    <source>
        <dbReference type="Proteomes" id="UP001477947"/>
    </source>
</evidence>
<sequence>MIIRLGVEKDIDKLEELYNELNDYLEAHVNYPGWKKGVYPIRDDAIAGIKDGSLYVSTISGKIVGSIILSHKPEHAYLKTNWQKELKYSDVFVIYTFAIHPDYWCQGVGKELLKFAQKQANKKNIKALRLDVYEKNLPAIKLYEKLGFKYIDTVDLGLENYGLKWFRLYEKLL</sequence>
<dbReference type="InterPro" id="IPR016181">
    <property type="entry name" value="Acyl_CoA_acyltransferase"/>
</dbReference>
<dbReference type="Gene3D" id="3.40.630.30">
    <property type="match status" value="1"/>
</dbReference>
<name>A0ABZ3FI40_9FIRM</name>
<accession>A0ABZ3FI40</accession>
<gene>
    <name evidence="2" type="ORF">TPELB_26870</name>
</gene>
<proteinExistence type="predicted"/>
<dbReference type="PANTHER" id="PTHR43617">
    <property type="entry name" value="L-AMINO ACID N-ACETYLTRANSFERASE"/>
    <property type="match status" value="1"/>
</dbReference>
<dbReference type="SUPFAM" id="SSF55729">
    <property type="entry name" value="Acyl-CoA N-acyltransferases (Nat)"/>
    <property type="match status" value="1"/>
</dbReference>
<dbReference type="InterPro" id="IPR050276">
    <property type="entry name" value="MshD_Acetyltransferase"/>
</dbReference>
<feature type="domain" description="N-acetyltransferase" evidence="1">
    <location>
        <begin position="1"/>
        <end position="173"/>
    </location>
</feature>
<protein>
    <recommendedName>
        <fullName evidence="1">N-acetyltransferase domain-containing protein</fullName>
    </recommendedName>
</protein>
<dbReference type="Pfam" id="PF00583">
    <property type="entry name" value="Acetyltransf_1"/>
    <property type="match status" value="1"/>
</dbReference>
<dbReference type="PANTHER" id="PTHR43617:SF38">
    <property type="entry name" value="N-ACETYLTRANSFERASE DOMAIN-CONTAINING PROTEIN"/>
    <property type="match status" value="1"/>
</dbReference>
<dbReference type="InterPro" id="IPR000182">
    <property type="entry name" value="GNAT_dom"/>
</dbReference>
<dbReference type="Proteomes" id="UP001477947">
    <property type="component" value="Chromosome"/>
</dbReference>
<dbReference type="PROSITE" id="PS51186">
    <property type="entry name" value="GNAT"/>
    <property type="match status" value="1"/>
</dbReference>
<evidence type="ECO:0000313" key="2">
    <source>
        <dbReference type="EMBL" id="XAM42374.1"/>
    </source>
</evidence>
<reference evidence="2 3" key="1">
    <citation type="submission" date="2024-04" db="EMBL/GenBank/DDBJ databases">
        <title>Isolation and characterization of novel acetogenic strains of the genera Terrisporobacter and Acetoanaerobium.</title>
        <authorList>
            <person name="Boeer T."/>
            <person name="Schueler M.A."/>
            <person name="Lueschen A."/>
            <person name="Eysell L."/>
            <person name="Droege J."/>
            <person name="Heinemann M."/>
            <person name="Engelhardt L."/>
            <person name="Basen M."/>
            <person name="Daniel R."/>
        </authorList>
    </citation>
    <scope>NUCLEOTIDE SEQUENCE [LARGE SCALE GENOMIC DNA]</scope>
    <source>
        <strain evidence="2 3">ELB</strain>
    </source>
</reference>
<keyword evidence="3" id="KW-1185">Reference proteome</keyword>
<dbReference type="EMBL" id="CP154622">
    <property type="protein sequence ID" value="XAM42374.1"/>
    <property type="molecule type" value="Genomic_DNA"/>
</dbReference>
<dbReference type="CDD" id="cd04301">
    <property type="entry name" value="NAT_SF"/>
    <property type="match status" value="1"/>
</dbReference>